<accession>A0ABM6NEU9</accession>
<keyword evidence="3" id="KW-1185">Reference proteome</keyword>
<organism evidence="2 3">
    <name type="scientific">Pseudoalteromonas piscicida</name>
    <dbReference type="NCBI Taxonomy" id="43662"/>
    <lineage>
        <taxon>Bacteria</taxon>
        <taxon>Pseudomonadati</taxon>
        <taxon>Pseudomonadota</taxon>
        <taxon>Gammaproteobacteria</taxon>
        <taxon>Alteromonadales</taxon>
        <taxon>Pseudoalteromonadaceae</taxon>
        <taxon>Pseudoalteromonas</taxon>
    </lineage>
</organism>
<evidence type="ECO:0000313" key="2">
    <source>
        <dbReference type="EMBL" id="ATD07287.1"/>
    </source>
</evidence>
<evidence type="ECO:0000313" key="3">
    <source>
        <dbReference type="Proteomes" id="UP000016521"/>
    </source>
</evidence>
<protein>
    <submittedName>
        <fullName evidence="2">Uncharacterized protein</fullName>
    </submittedName>
</protein>
<keyword evidence="1" id="KW-0472">Membrane</keyword>
<sequence>MLKTRFLGKTVNIAFAVMTVLFVILTLTTDAHSISSQATQVEMFSQDEVITESKSK</sequence>
<proteinExistence type="predicted"/>
<evidence type="ECO:0000256" key="1">
    <source>
        <dbReference type="SAM" id="Phobius"/>
    </source>
</evidence>
<gene>
    <name evidence="2" type="ORF">PPIS_a2302</name>
</gene>
<keyword evidence="1" id="KW-1133">Transmembrane helix</keyword>
<keyword evidence="1" id="KW-0812">Transmembrane</keyword>
<feature type="transmembrane region" description="Helical" evidence="1">
    <location>
        <begin position="6"/>
        <end position="27"/>
    </location>
</feature>
<reference evidence="2 3" key="1">
    <citation type="submission" date="2015-06" db="EMBL/GenBank/DDBJ databases">
        <authorList>
            <person name="Xie B.-B."/>
            <person name="Rong J.-C."/>
            <person name="Qin Q.-L."/>
            <person name="Zhang Y.-Z."/>
        </authorList>
    </citation>
    <scope>NUCLEOTIDE SEQUENCE [LARGE SCALE GENOMIC DNA]</scope>
    <source>
        <strain evidence="2 3">JCM 20779</strain>
    </source>
</reference>
<dbReference type="Proteomes" id="UP000016521">
    <property type="component" value="Chromosome I"/>
</dbReference>
<dbReference type="EMBL" id="CP011924">
    <property type="protein sequence ID" value="ATD07287.1"/>
    <property type="molecule type" value="Genomic_DNA"/>
</dbReference>
<name>A0ABM6NEU9_PSEO7</name>